<dbReference type="InterPro" id="IPR036390">
    <property type="entry name" value="WH_DNA-bd_sf"/>
</dbReference>
<name>A0A318QYJ7_PROMR</name>
<dbReference type="CDD" id="cd07153">
    <property type="entry name" value="Fur_like"/>
    <property type="match status" value="1"/>
</dbReference>
<dbReference type="InterPro" id="IPR036388">
    <property type="entry name" value="WH-like_DNA-bd_sf"/>
</dbReference>
<evidence type="ECO:0000256" key="5">
    <source>
        <dbReference type="ARBA" id="ARBA00023125"/>
    </source>
</evidence>
<dbReference type="AlphaFoldDB" id="A0A318QYJ7"/>
<reference evidence="9 10" key="1">
    <citation type="journal article" date="2018" name="Appl. Environ. Microbiol.">
        <title>Genome rearrangement shapes Prochlorococcus ecological adaptation.</title>
        <authorList>
            <person name="Yan W."/>
            <person name="Wei S."/>
            <person name="Wang Q."/>
            <person name="Xiao X."/>
            <person name="Zeng Q."/>
            <person name="Jiao N."/>
            <person name="Zhang R."/>
        </authorList>
    </citation>
    <scope>NUCLEOTIDE SEQUENCE [LARGE SCALE GENOMIC DNA]</scope>
    <source>
        <strain evidence="9 10">XMU1408</strain>
    </source>
</reference>
<keyword evidence="8" id="KW-0408">Iron</keyword>
<feature type="binding site" evidence="7">
    <location>
        <position position="129"/>
    </location>
    <ligand>
        <name>Zn(2+)</name>
        <dbReference type="ChEBI" id="CHEBI:29105"/>
    </ligand>
</feature>
<evidence type="ECO:0000256" key="3">
    <source>
        <dbReference type="ARBA" id="ARBA00022833"/>
    </source>
</evidence>
<sequence length="136" mass="15528">MLMNTNKPEITKRQQQLLHELKKCADELSGQELHRQLHHCEKGMGLTTVYRNLQALVKQGLIRSRHLPNGEVLYAPVERDIHHLTCVSCGDTTRLKGCPVKTMDLSKKTSKKFQLLFHTLEYFGLCQNCSNQLNAG</sequence>
<feature type="binding site" evidence="7">
    <location>
        <position position="86"/>
    </location>
    <ligand>
        <name>Zn(2+)</name>
        <dbReference type="ChEBI" id="CHEBI:29105"/>
    </ligand>
</feature>
<dbReference type="PANTHER" id="PTHR33202:SF19">
    <property type="entry name" value="FERRIC UPTAKE REGULATION PROTEIN"/>
    <property type="match status" value="1"/>
</dbReference>
<dbReference type="EMBL" id="QJUE01000005">
    <property type="protein sequence ID" value="PYE01455.1"/>
    <property type="molecule type" value="Genomic_DNA"/>
</dbReference>
<organism evidence="9 10">
    <name type="scientific">Prochlorococcus marinus XMU1408</name>
    <dbReference type="NCBI Taxonomy" id="2213228"/>
    <lineage>
        <taxon>Bacteria</taxon>
        <taxon>Bacillati</taxon>
        <taxon>Cyanobacteriota</taxon>
        <taxon>Cyanophyceae</taxon>
        <taxon>Synechococcales</taxon>
        <taxon>Prochlorococcaceae</taxon>
        <taxon>Prochlorococcus</taxon>
    </lineage>
</organism>
<dbReference type="GO" id="GO:0003700">
    <property type="term" value="F:DNA-binding transcription factor activity"/>
    <property type="evidence" value="ECO:0007669"/>
    <property type="project" value="InterPro"/>
</dbReference>
<proteinExistence type="inferred from homology"/>
<dbReference type="InterPro" id="IPR002481">
    <property type="entry name" value="FUR"/>
</dbReference>
<comment type="cofactor">
    <cofactor evidence="7">
        <name>Zn(2+)</name>
        <dbReference type="ChEBI" id="CHEBI:29105"/>
    </cofactor>
    <text evidence="7">Binds 1 zinc ion per subunit.</text>
</comment>
<keyword evidence="7" id="KW-0479">Metal-binding</keyword>
<dbReference type="GO" id="GO:1900376">
    <property type="term" value="P:regulation of secondary metabolite biosynthetic process"/>
    <property type="evidence" value="ECO:0007669"/>
    <property type="project" value="TreeGrafter"/>
</dbReference>
<keyword evidence="4" id="KW-0805">Transcription regulation</keyword>
<evidence type="ECO:0000256" key="6">
    <source>
        <dbReference type="ARBA" id="ARBA00023163"/>
    </source>
</evidence>
<dbReference type="GO" id="GO:0045892">
    <property type="term" value="P:negative regulation of DNA-templated transcription"/>
    <property type="evidence" value="ECO:0007669"/>
    <property type="project" value="TreeGrafter"/>
</dbReference>
<dbReference type="GO" id="GO:0000976">
    <property type="term" value="F:transcription cis-regulatory region binding"/>
    <property type="evidence" value="ECO:0007669"/>
    <property type="project" value="TreeGrafter"/>
</dbReference>
<dbReference type="Proteomes" id="UP000247807">
    <property type="component" value="Unassembled WGS sequence"/>
</dbReference>
<keyword evidence="2" id="KW-0678">Repressor</keyword>
<accession>A0A318QYJ7</accession>
<dbReference type="SUPFAM" id="SSF46785">
    <property type="entry name" value="Winged helix' DNA-binding domain"/>
    <property type="match status" value="1"/>
</dbReference>
<comment type="similarity">
    <text evidence="1">Belongs to the Fur family.</text>
</comment>
<dbReference type="Gene3D" id="3.30.1490.190">
    <property type="match status" value="1"/>
</dbReference>
<protein>
    <submittedName>
        <fullName evidence="9">Transcriptional repressor</fullName>
    </submittedName>
</protein>
<evidence type="ECO:0000313" key="10">
    <source>
        <dbReference type="Proteomes" id="UP000247807"/>
    </source>
</evidence>
<feature type="binding site" evidence="8">
    <location>
        <position position="118"/>
    </location>
    <ligand>
        <name>Fe cation</name>
        <dbReference type="ChEBI" id="CHEBI:24875"/>
    </ligand>
</feature>
<feature type="binding site" evidence="7">
    <location>
        <position position="126"/>
    </location>
    <ligand>
        <name>Zn(2+)</name>
        <dbReference type="ChEBI" id="CHEBI:29105"/>
    </ligand>
</feature>
<evidence type="ECO:0000256" key="1">
    <source>
        <dbReference type="ARBA" id="ARBA00007957"/>
    </source>
</evidence>
<evidence type="ECO:0000256" key="7">
    <source>
        <dbReference type="PIRSR" id="PIRSR602481-1"/>
    </source>
</evidence>
<comment type="cofactor">
    <cofactor evidence="8">
        <name>Mn(2+)</name>
        <dbReference type="ChEBI" id="CHEBI:29035"/>
    </cofactor>
    <cofactor evidence="8">
        <name>Fe(2+)</name>
        <dbReference type="ChEBI" id="CHEBI:29033"/>
    </cofactor>
    <text evidence="8">Binds 1 Mn(2+) or Fe(2+) ion per subunit.</text>
</comment>
<evidence type="ECO:0000256" key="4">
    <source>
        <dbReference type="ARBA" id="ARBA00023015"/>
    </source>
</evidence>
<dbReference type="OrthoDB" id="8659436at2"/>
<evidence type="ECO:0000313" key="9">
    <source>
        <dbReference type="EMBL" id="PYE01455.1"/>
    </source>
</evidence>
<dbReference type="PANTHER" id="PTHR33202">
    <property type="entry name" value="ZINC UPTAKE REGULATION PROTEIN"/>
    <property type="match status" value="1"/>
</dbReference>
<gene>
    <name evidence="9" type="ORF">DNJ73_08165</name>
</gene>
<feature type="binding site" evidence="7">
    <location>
        <position position="89"/>
    </location>
    <ligand>
        <name>Zn(2+)</name>
        <dbReference type="ChEBI" id="CHEBI:29105"/>
    </ligand>
</feature>
<evidence type="ECO:0000256" key="8">
    <source>
        <dbReference type="PIRSR" id="PIRSR602481-2"/>
    </source>
</evidence>
<keyword evidence="6" id="KW-0804">Transcription</keyword>
<dbReference type="GO" id="GO:0008270">
    <property type="term" value="F:zinc ion binding"/>
    <property type="evidence" value="ECO:0007669"/>
    <property type="project" value="TreeGrafter"/>
</dbReference>
<evidence type="ECO:0000256" key="2">
    <source>
        <dbReference type="ARBA" id="ARBA00022491"/>
    </source>
</evidence>
<dbReference type="Gene3D" id="1.10.10.10">
    <property type="entry name" value="Winged helix-like DNA-binding domain superfamily/Winged helix DNA-binding domain"/>
    <property type="match status" value="1"/>
</dbReference>
<dbReference type="Pfam" id="PF01475">
    <property type="entry name" value="FUR"/>
    <property type="match status" value="1"/>
</dbReference>
<dbReference type="InterPro" id="IPR043135">
    <property type="entry name" value="Fur_C"/>
</dbReference>
<keyword evidence="5" id="KW-0238">DNA-binding</keyword>
<keyword evidence="3 7" id="KW-0862">Zinc</keyword>
<comment type="caution">
    <text evidence="9">The sequence shown here is derived from an EMBL/GenBank/DDBJ whole genome shotgun (WGS) entry which is preliminary data.</text>
</comment>